<dbReference type="InterPro" id="IPR006195">
    <property type="entry name" value="aa-tRNA-synth_II"/>
</dbReference>
<name>A0ABQ6DX30_9GAMM</name>
<evidence type="ECO:0000256" key="2">
    <source>
        <dbReference type="ARBA" id="ARBA00022741"/>
    </source>
</evidence>
<keyword evidence="3" id="KW-0067">ATP-binding</keyword>
<dbReference type="InterPro" id="IPR045864">
    <property type="entry name" value="aa-tRNA-synth_II/BPL/LPL"/>
</dbReference>
<protein>
    <submittedName>
        <fullName evidence="5">Elongation factor P--(R)-beta-lysine ligase</fullName>
    </submittedName>
</protein>
<dbReference type="GO" id="GO:0016874">
    <property type="term" value="F:ligase activity"/>
    <property type="evidence" value="ECO:0007669"/>
    <property type="project" value="UniProtKB-KW"/>
</dbReference>
<dbReference type="NCBIfam" id="TIGR00462">
    <property type="entry name" value="genX"/>
    <property type="match status" value="1"/>
</dbReference>
<dbReference type="PANTHER" id="PTHR42918:SF6">
    <property type="entry name" value="ELONGATION FACTOR P--(R)-BETA-LYSINE LIGASE"/>
    <property type="match status" value="1"/>
</dbReference>
<dbReference type="Proteomes" id="UP001157353">
    <property type="component" value="Unassembled WGS sequence"/>
</dbReference>
<accession>A0ABQ6DX30</accession>
<organism evidence="5 6">
    <name type="scientific">Psychromonas marina</name>
    <dbReference type="NCBI Taxonomy" id="88364"/>
    <lineage>
        <taxon>Bacteria</taxon>
        <taxon>Pseudomonadati</taxon>
        <taxon>Pseudomonadota</taxon>
        <taxon>Gammaproteobacteria</taxon>
        <taxon>Alteromonadales</taxon>
        <taxon>Psychromonadaceae</taxon>
        <taxon>Psychromonas</taxon>
    </lineage>
</organism>
<keyword evidence="5" id="KW-0251">Elongation factor</keyword>
<dbReference type="NCBIfam" id="NF006828">
    <property type="entry name" value="PRK09350.1"/>
    <property type="match status" value="1"/>
</dbReference>
<reference evidence="6" key="1">
    <citation type="journal article" date="2019" name="Int. J. Syst. Evol. Microbiol.">
        <title>The Global Catalogue of Microorganisms (GCM) 10K type strain sequencing project: providing services to taxonomists for standard genome sequencing and annotation.</title>
        <authorList>
            <consortium name="The Broad Institute Genomics Platform"/>
            <consortium name="The Broad Institute Genome Sequencing Center for Infectious Disease"/>
            <person name="Wu L."/>
            <person name="Ma J."/>
        </authorList>
    </citation>
    <scope>NUCLEOTIDE SEQUENCE [LARGE SCALE GENOMIC DNA]</scope>
    <source>
        <strain evidence="6">NBRC 103166</strain>
    </source>
</reference>
<keyword evidence="1 5" id="KW-0436">Ligase</keyword>
<keyword evidence="2" id="KW-0547">Nucleotide-binding</keyword>
<proteinExistence type="predicted"/>
<dbReference type="InterPro" id="IPR004525">
    <property type="entry name" value="EpmA"/>
</dbReference>
<dbReference type="PANTHER" id="PTHR42918">
    <property type="entry name" value="LYSYL-TRNA SYNTHETASE"/>
    <property type="match status" value="1"/>
</dbReference>
<evidence type="ECO:0000313" key="5">
    <source>
        <dbReference type="EMBL" id="GLS89555.1"/>
    </source>
</evidence>
<evidence type="ECO:0000256" key="1">
    <source>
        <dbReference type="ARBA" id="ARBA00022598"/>
    </source>
</evidence>
<dbReference type="SUPFAM" id="SSF55681">
    <property type="entry name" value="Class II aaRS and biotin synthetases"/>
    <property type="match status" value="1"/>
</dbReference>
<gene>
    <name evidence="5" type="primary">poxA</name>
    <name evidence="5" type="ORF">GCM10007916_06220</name>
</gene>
<evidence type="ECO:0000256" key="3">
    <source>
        <dbReference type="ARBA" id="ARBA00022840"/>
    </source>
</evidence>
<dbReference type="RefSeq" id="WP_284202668.1">
    <property type="nucleotide sequence ID" value="NZ_BSPQ01000001.1"/>
</dbReference>
<feature type="domain" description="Aminoacyl-transfer RNA synthetases class-II family profile" evidence="4">
    <location>
        <begin position="18"/>
        <end position="323"/>
    </location>
</feature>
<evidence type="ECO:0000313" key="6">
    <source>
        <dbReference type="Proteomes" id="UP001157353"/>
    </source>
</evidence>
<dbReference type="PROSITE" id="PS50862">
    <property type="entry name" value="AA_TRNA_LIGASE_II"/>
    <property type="match status" value="1"/>
</dbReference>
<dbReference type="EMBL" id="BSPQ01000001">
    <property type="protein sequence ID" value="GLS89555.1"/>
    <property type="molecule type" value="Genomic_DNA"/>
</dbReference>
<dbReference type="Gene3D" id="3.30.930.10">
    <property type="entry name" value="Bira Bifunctional Protein, Domain 2"/>
    <property type="match status" value="1"/>
</dbReference>
<keyword evidence="6" id="KW-1185">Reference proteome</keyword>
<evidence type="ECO:0000259" key="4">
    <source>
        <dbReference type="PROSITE" id="PS50862"/>
    </source>
</evidence>
<keyword evidence="5" id="KW-0648">Protein biosynthesis</keyword>
<dbReference type="GO" id="GO:0003746">
    <property type="term" value="F:translation elongation factor activity"/>
    <property type="evidence" value="ECO:0007669"/>
    <property type="project" value="UniProtKB-KW"/>
</dbReference>
<sequence>MNWLPNADIQLLKKRATIIQQIRTFFITRELLEVETPSLSQAGVTDQHLFCFKTHFIGPEISDLKPEALGVPLYLQTSPEFHMKRLLSAGSGSIFQIAKAFRNEESGRYHNPEFTLLEWYRVGFDHFQLMDEMDQLLQLVLRCQPAQRITYQQAFMQVLDVDPLSASLDLLKQSGSVLNLGDVLDNETDYDTVLQLLFCFAIEPVIANDFPCFVYNFPASQAALARISPEDSRVAERFEVYYQGIELANGFHELSDSEEQLKRFKKDNVLRKQNNLPEMPIDTRFVASLNTLPDCAGVALGIDRLIMLATKQAHIDDVVSFTIKGA</sequence>
<comment type="caution">
    <text evidence="5">The sequence shown here is derived from an EMBL/GenBank/DDBJ whole genome shotgun (WGS) entry which is preliminary data.</text>
</comment>
<dbReference type="Pfam" id="PF00152">
    <property type="entry name" value="tRNA-synt_2"/>
    <property type="match status" value="1"/>
</dbReference>
<dbReference type="InterPro" id="IPR004364">
    <property type="entry name" value="Aa-tRNA-synt_II"/>
</dbReference>